<dbReference type="EC" id="2.7.4.16" evidence="2"/>
<dbReference type="RefSeq" id="WP_223578710.1">
    <property type="nucleotide sequence ID" value="NZ_BAABFU010000002.1"/>
</dbReference>
<comment type="miscellaneous">
    <text evidence="2">Reaction mechanism of ThiL seems to utilize a direct, inline transfer of the gamma-phosphate of ATP to TMP rather than a phosphorylated enzyme intermediate.</text>
</comment>
<feature type="binding site" evidence="2">
    <location>
        <position position="161"/>
    </location>
    <ligand>
        <name>ATP</name>
        <dbReference type="ChEBI" id="CHEBI:30616"/>
    </ligand>
</feature>
<comment type="function">
    <text evidence="2">Catalyzes the ATP-dependent phosphorylation of thiamine-monophosphate (TMP) to form thiamine-pyrophosphate (TPP), the active form of vitamin B1.</text>
</comment>
<feature type="binding site" evidence="2">
    <location>
        <position position="231"/>
    </location>
    <ligand>
        <name>ATP</name>
        <dbReference type="ChEBI" id="CHEBI:30616"/>
    </ligand>
</feature>
<keyword evidence="2" id="KW-0479">Metal-binding</keyword>
<name>A0ABP8I4B0_9GAMM</name>
<feature type="binding site" evidence="2">
    <location>
        <position position="232"/>
    </location>
    <ligand>
        <name>Mg(2+)</name>
        <dbReference type="ChEBI" id="CHEBI:18420"/>
        <label>5</label>
    </ligand>
</feature>
<dbReference type="InterPro" id="IPR036921">
    <property type="entry name" value="PurM-like_N_sf"/>
</dbReference>
<dbReference type="Proteomes" id="UP001501294">
    <property type="component" value="Unassembled WGS sequence"/>
</dbReference>
<dbReference type="Gene3D" id="3.90.650.10">
    <property type="entry name" value="PurM-like C-terminal domain"/>
    <property type="match status" value="1"/>
</dbReference>
<accession>A0ABP8I4B0</accession>
<evidence type="ECO:0000313" key="5">
    <source>
        <dbReference type="EMBL" id="GAA4351108.1"/>
    </source>
</evidence>
<feature type="binding site" evidence="2">
    <location>
        <position position="60"/>
    </location>
    <ligand>
        <name>Mg(2+)</name>
        <dbReference type="ChEBI" id="CHEBI:18420"/>
        <label>4</label>
    </ligand>
</feature>
<feature type="binding site" evidence="2">
    <location>
        <position position="45"/>
    </location>
    <ligand>
        <name>Mg(2+)</name>
        <dbReference type="ChEBI" id="CHEBI:18420"/>
        <label>3</label>
    </ligand>
</feature>
<feature type="binding site" evidence="2">
    <location>
        <position position="62"/>
    </location>
    <ligand>
        <name>Mg(2+)</name>
        <dbReference type="ChEBI" id="CHEBI:18420"/>
        <label>2</label>
    </ligand>
</feature>
<keyword evidence="2" id="KW-0460">Magnesium</keyword>
<reference evidence="6" key="1">
    <citation type="journal article" date="2019" name="Int. J. Syst. Evol. Microbiol.">
        <title>The Global Catalogue of Microorganisms (GCM) 10K type strain sequencing project: providing services to taxonomists for standard genome sequencing and annotation.</title>
        <authorList>
            <consortium name="The Broad Institute Genomics Platform"/>
            <consortium name="The Broad Institute Genome Sequencing Center for Infectious Disease"/>
            <person name="Wu L."/>
            <person name="Ma J."/>
        </authorList>
    </citation>
    <scope>NUCLEOTIDE SEQUENCE [LARGE SCALE GENOMIC DNA]</scope>
    <source>
        <strain evidence="6">JCM 17727</strain>
    </source>
</reference>
<evidence type="ECO:0000313" key="6">
    <source>
        <dbReference type="Proteomes" id="UP001501294"/>
    </source>
</evidence>
<dbReference type="EMBL" id="BAABFU010000002">
    <property type="protein sequence ID" value="GAA4351108.1"/>
    <property type="molecule type" value="Genomic_DNA"/>
</dbReference>
<dbReference type="PIRSF" id="PIRSF005303">
    <property type="entry name" value="Thiam_monoph_kin"/>
    <property type="match status" value="1"/>
</dbReference>
<dbReference type="Pfam" id="PF00586">
    <property type="entry name" value="AIRS"/>
    <property type="match status" value="1"/>
</dbReference>
<feature type="binding site" evidence="2">
    <location>
        <position position="334"/>
    </location>
    <ligand>
        <name>substrate</name>
    </ligand>
</feature>
<feature type="binding site" evidence="2">
    <location>
        <position position="62"/>
    </location>
    <ligand>
        <name>Mg(2+)</name>
        <dbReference type="ChEBI" id="CHEBI:18420"/>
        <label>1</label>
    </ligand>
</feature>
<evidence type="ECO:0000259" key="3">
    <source>
        <dbReference type="Pfam" id="PF00586"/>
    </source>
</evidence>
<comment type="pathway">
    <text evidence="2">Cofactor biosynthesis; thiamine diphosphate biosynthesis; thiamine diphosphate from thiamine phosphate: step 1/1.</text>
</comment>
<dbReference type="PANTHER" id="PTHR30270:SF0">
    <property type="entry name" value="THIAMINE-MONOPHOSPHATE KINASE"/>
    <property type="match status" value="1"/>
</dbReference>
<dbReference type="InterPro" id="IPR016188">
    <property type="entry name" value="PurM-like_N"/>
</dbReference>
<feature type="domain" description="PurM-like N-terminal" evidence="3">
    <location>
        <begin position="43"/>
        <end position="153"/>
    </location>
</feature>
<comment type="caution">
    <text evidence="5">The sequence shown here is derived from an EMBL/GenBank/DDBJ whole genome shotgun (WGS) entry which is preliminary data.</text>
</comment>
<feature type="binding site" evidence="2">
    <location>
        <position position="280"/>
    </location>
    <ligand>
        <name>substrate</name>
    </ligand>
</feature>
<keyword evidence="2 5" id="KW-0418">Kinase</keyword>
<organism evidence="5 6">
    <name type="scientific">Kangiella taiwanensis</name>
    <dbReference type="NCBI Taxonomy" id="1079179"/>
    <lineage>
        <taxon>Bacteria</taxon>
        <taxon>Pseudomonadati</taxon>
        <taxon>Pseudomonadota</taxon>
        <taxon>Gammaproteobacteria</taxon>
        <taxon>Kangiellales</taxon>
        <taxon>Kangiellaceae</taxon>
        <taxon>Kangiella</taxon>
    </lineage>
</organism>
<dbReference type="CDD" id="cd02194">
    <property type="entry name" value="ThiL"/>
    <property type="match status" value="1"/>
</dbReference>
<comment type="caution">
    <text evidence="2">Lacks conserved residue(s) required for the propagation of feature annotation.</text>
</comment>
<dbReference type="InterPro" id="IPR006283">
    <property type="entry name" value="ThiL-like"/>
</dbReference>
<feature type="binding site" evidence="2">
    <location>
        <position position="90"/>
    </location>
    <ligand>
        <name>Mg(2+)</name>
        <dbReference type="ChEBI" id="CHEBI:18420"/>
        <label>4</label>
    </ligand>
</feature>
<feature type="binding site" evidence="2">
    <location>
        <position position="229"/>
    </location>
    <ligand>
        <name>Mg(2+)</name>
        <dbReference type="ChEBI" id="CHEBI:18420"/>
        <label>3</label>
    </ligand>
</feature>
<feature type="binding site" evidence="2">
    <location>
        <position position="90"/>
    </location>
    <ligand>
        <name>Mg(2+)</name>
        <dbReference type="ChEBI" id="CHEBI:18420"/>
        <label>2</label>
    </ligand>
</feature>
<keyword evidence="6" id="KW-1185">Reference proteome</keyword>
<dbReference type="InterPro" id="IPR010918">
    <property type="entry name" value="PurM-like_C_dom"/>
</dbReference>
<dbReference type="InterPro" id="IPR036676">
    <property type="entry name" value="PurM-like_C_sf"/>
</dbReference>
<feature type="binding site" evidence="2">
    <location>
        <position position="45"/>
    </location>
    <ligand>
        <name>Mg(2+)</name>
        <dbReference type="ChEBI" id="CHEBI:18420"/>
        <label>4</label>
    </ligand>
</feature>
<sequence>MAEFDLIERYFTFEYDFTQASNGSANNKSSQKNKKPKVVKGIGDDCAIFEIPEKYQLVTSTDTLVDGVHFFSDLEPELIAHKALAANVSDLAAMGAKPLAFTLSISLPEVNQDWLKSFSEGLKNASKLFKVPLVGGDTTQGPLNINITAYGSVKKGRLLERNNAEVGDDIWVTGYLGEAAAALELYDKALVQKAALNHSEAELWKALTQPIPPLKFARKLTKLSRCGLDISDGLTADLGHILSKSQCGAKVCVESLPVSEALVNFVGLEQARQYALNGGDDYQLCFTASSKHRNKILNLAERCQINVTRIGKVQDEGLQLNLNGQPFESNRVSWQHFNQ</sequence>
<dbReference type="GO" id="GO:0016301">
    <property type="term" value="F:kinase activity"/>
    <property type="evidence" value="ECO:0007669"/>
    <property type="project" value="UniProtKB-KW"/>
</dbReference>
<dbReference type="SUPFAM" id="SSF55326">
    <property type="entry name" value="PurM N-terminal domain-like"/>
    <property type="match status" value="1"/>
</dbReference>
<evidence type="ECO:0000256" key="2">
    <source>
        <dbReference type="HAMAP-Rule" id="MF_02128"/>
    </source>
</evidence>
<comment type="similarity">
    <text evidence="2">Belongs to the thiamine-monophosphate kinase family.</text>
</comment>
<dbReference type="PANTHER" id="PTHR30270">
    <property type="entry name" value="THIAMINE-MONOPHOSPHATE KINASE"/>
    <property type="match status" value="1"/>
</dbReference>
<dbReference type="Pfam" id="PF02769">
    <property type="entry name" value="AIRS_C"/>
    <property type="match status" value="1"/>
</dbReference>
<comment type="catalytic activity">
    <reaction evidence="2">
        <text>thiamine phosphate + ATP = thiamine diphosphate + ADP</text>
        <dbReference type="Rhea" id="RHEA:15913"/>
        <dbReference type="ChEBI" id="CHEBI:30616"/>
        <dbReference type="ChEBI" id="CHEBI:37575"/>
        <dbReference type="ChEBI" id="CHEBI:58937"/>
        <dbReference type="ChEBI" id="CHEBI:456216"/>
        <dbReference type="EC" id="2.7.4.16"/>
    </reaction>
</comment>
<protein>
    <recommendedName>
        <fullName evidence="2">Thiamine-monophosphate kinase</fullName>
        <shortName evidence="2">TMP kinase</shortName>
        <shortName evidence="2">Thiamine-phosphate kinase</shortName>
        <ecNumber evidence="2">2.7.4.16</ecNumber>
    </recommendedName>
</protein>
<feature type="binding site" evidence="2">
    <location>
        <position position="69"/>
    </location>
    <ligand>
        <name>substrate</name>
    </ligand>
</feature>
<feature type="binding site" evidence="2">
    <location>
        <position position="137"/>
    </location>
    <ligand>
        <name>Mg(2+)</name>
        <dbReference type="ChEBI" id="CHEBI:18420"/>
        <label>1</label>
    </ligand>
</feature>
<keyword evidence="1 2" id="KW-0784">Thiamine biosynthesis</keyword>
<evidence type="ECO:0000259" key="4">
    <source>
        <dbReference type="Pfam" id="PF02769"/>
    </source>
</evidence>
<gene>
    <name evidence="2 5" type="primary">thiL</name>
    <name evidence="5" type="ORF">GCM10023150_17560</name>
</gene>
<dbReference type="NCBIfam" id="TIGR01379">
    <property type="entry name" value="thiL"/>
    <property type="match status" value="1"/>
</dbReference>
<feature type="binding site" evidence="2">
    <location>
        <position position="61"/>
    </location>
    <ligand>
        <name>Mg(2+)</name>
        <dbReference type="ChEBI" id="CHEBI:18420"/>
        <label>1</label>
    </ligand>
</feature>
<feature type="binding site" evidence="2">
    <location>
        <begin position="136"/>
        <end position="137"/>
    </location>
    <ligand>
        <name>ATP</name>
        <dbReference type="ChEBI" id="CHEBI:30616"/>
    </ligand>
</feature>
<proteinExistence type="inferred from homology"/>
<keyword evidence="2" id="KW-0808">Transferase</keyword>
<dbReference type="SUPFAM" id="SSF56042">
    <property type="entry name" value="PurM C-terminal domain-like"/>
    <property type="match status" value="1"/>
</dbReference>
<feature type="domain" description="PurM-like C-terminal" evidence="4">
    <location>
        <begin position="165"/>
        <end position="317"/>
    </location>
</feature>
<feature type="binding site" evidence="2">
    <location>
        <position position="90"/>
    </location>
    <ligand>
        <name>Mg(2+)</name>
        <dbReference type="ChEBI" id="CHEBI:18420"/>
        <label>3</label>
    </ligand>
</feature>
<evidence type="ECO:0000256" key="1">
    <source>
        <dbReference type="ARBA" id="ARBA00022977"/>
    </source>
</evidence>
<dbReference type="HAMAP" id="MF_02128">
    <property type="entry name" value="TMP_kinase"/>
    <property type="match status" value="1"/>
</dbReference>
<dbReference type="Gene3D" id="3.30.1330.10">
    <property type="entry name" value="PurM-like, N-terminal domain"/>
    <property type="match status" value="1"/>
</dbReference>
<keyword evidence="2" id="KW-0067">ATP-binding</keyword>
<keyword evidence="2" id="KW-0547">Nucleotide-binding</keyword>